<dbReference type="EMBL" id="JAGMVJ010000014">
    <property type="protein sequence ID" value="KAH7082164.1"/>
    <property type="molecule type" value="Genomic_DNA"/>
</dbReference>
<dbReference type="Gene3D" id="3.40.1580.10">
    <property type="entry name" value="SMI1/KNR4-like"/>
    <property type="match status" value="1"/>
</dbReference>
<dbReference type="OrthoDB" id="2788868at2759"/>
<evidence type="ECO:0000256" key="1">
    <source>
        <dbReference type="SAM" id="MobiDB-lite"/>
    </source>
</evidence>
<evidence type="ECO:0000313" key="4">
    <source>
        <dbReference type="Proteomes" id="UP000813461"/>
    </source>
</evidence>
<proteinExistence type="predicted"/>
<feature type="region of interest" description="Disordered" evidence="1">
    <location>
        <begin position="1"/>
        <end position="20"/>
    </location>
</feature>
<keyword evidence="4" id="KW-1185">Reference proteome</keyword>
<sequence length="557" mass="62896">MSEGGGEQAGADTQQSPKPLFSRTDVLRSSNETLHNQVADLAIQLAILGYTETASALIGRLNKHNWYHGRHAIIAPLHVLWDQIDSWPDGEIDRVKEDIQCERKEAAEKKVVDEKGEETGKKIKLNVDERPISKEDVRKSVDEQYESYSKCWWYPERPRGWTSGGVEVPPSPHDRSLNLSVEELKKRITDLISAAKGELKGAEPTDDASALVSALELRIKLKEKDASMEDVVSENEILGMIAKKLNGRNQISELIQSRRAWPLLREGVLLKILNIDKTKVDQFSEQLLDAVIERFDNGRQVSDNISLRDLVEAINENTRTNPESVTYFQEGDREVPDTILRDPAPASLIEETEKRLGTTLPADYKEYLSITNGNDPAFGGIIMESPIWNCEEIRWIADDEDYFSDLGVDIPAEMASIMHQIHNDGLAWPGIGKSLIIGQEDIDNIFLIAPEPLERVKEEVRSILESKDEKVTQEVKNSVRHMAEDFAGSMEEFNKMEWCCVTWASGGAAEMSGFKSFKAYLSHVAESSKKVEKDLWNVEYDEFFGYLLVKDDKENTD</sequence>
<dbReference type="Proteomes" id="UP000813461">
    <property type="component" value="Unassembled WGS sequence"/>
</dbReference>
<dbReference type="AlphaFoldDB" id="A0A8K0VVX0"/>
<comment type="caution">
    <text evidence="3">The sequence shown here is derived from an EMBL/GenBank/DDBJ whole genome shotgun (WGS) entry which is preliminary data.</text>
</comment>
<dbReference type="InterPro" id="IPR018958">
    <property type="entry name" value="Knr4/Smi1-like_dom"/>
</dbReference>
<dbReference type="SMART" id="SM00860">
    <property type="entry name" value="SMI1_KNR4"/>
    <property type="match status" value="1"/>
</dbReference>
<accession>A0A8K0VVX0</accession>
<gene>
    <name evidence="3" type="ORF">FB567DRAFT_530712</name>
</gene>
<evidence type="ECO:0000259" key="2">
    <source>
        <dbReference type="SMART" id="SM00860"/>
    </source>
</evidence>
<evidence type="ECO:0000313" key="3">
    <source>
        <dbReference type="EMBL" id="KAH7082164.1"/>
    </source>
</evidence>
<name>A0A8K0VVX0_9PLEO</name>
<feature type="domain" description="Knr4/Smi1-like" evidence="2">
    <location>
        <begin position="343"/>
        <end position="523"/>
    </location>
</feature>
<dbReference type="Pfam" id="PF09346">
    <property type="entry name" value="SMI1_KNR4"/>
    <property type="match status" value="1"/>
</dbReference>
<protein>
    <recommendedName>
        <fullName evidence="2">Knr4/Smi1-like domain-containing protein</fullName>
    </recommendedName>
</protein>
<dbReference type="InterPro" id="IPR037883">
    <property type="entry name" value="Knr4/Smi1-like_sf"/>
</dbReference>
<reference evidence="3" key="1">
    <citation type="journal article" date="2021" name="Nat. Commun.">
        <title>Genetic determinants of endophytism in the Arabidopsis root mycobiome.</title>
        <authorList>
            <person name="Mesny F."/>
            <person name="Miyauchi S."/>
            <person name="Thiergart T."/>
            <person name="Pickel B."/>
            <person name="Atanasova L."/>
            <person name="Karlsson M."/>
            <person name="Huettel B."/>
            <person name="Barry K.W."/>
            <person name="Haridas S."/>
            <person name="Chen C."/>
            <person name="Bauer D."/>
            <person name="Andreopoulos W."/>
            <person name="Pangilinan J."/>
            <person name="LaButti K."/>
            <person name="Riley R."/>
            <person name="Lipzen A."/>
            <person name="Clum A."/>
            <person name="Drula E."/>
            <person name="Henrissat B."/>
            <person name="Kohler A."/>
            <person name="Grigoriev I.V."/>
            <person name="Martin F.M."/>
            <person name="Hacquard S."/>
        </authorList>
    </citation>
    <scope>NUCLEOTIDE SEQUENCE</scope>
    <source>
        <strain evidence="3">MPI-SDFR-AT-0120</strain>
    </source>
</reference>
<organism evidence="3 4">
    <name type="scientific">Paraphoma chrysanthemicola</name>
    <dbReference type="NCBI Taxonomy" id="798071"/>
    <lineage>
        <taxon>Eukaryota</taxon>
        <taxon>Fungi</taxon>
        <taxon>Dikarya</taxon>
        <taxon>Ascomycota</taxon>
        <taxon>Pezizomycotina</taxon>
        <taxon>Dothideomycetes</taxon>
        <taxon>Pleosporomycetidae</taxon>
        <taxon>Pleosporales</taxon>
        <taxon>Pleosporineae</taxon>
        <taxon>Phaeosphaeriaceae</taxon>
        <taxon>Paraphoma</taxon>
    </lineage>
</organism>
<dbReference type="SUPFAM" id="SSF160631">
    <property type="entry name" value="SMI1/KNR4-like"/>
    <property type="match status" value="1"/>
</dbReference>